<dbReference type="PANTHER" id="PTHR23155">
    <property type="entry name" value="DISEASE RESISTANCE PROTEIN RP"/>
    <property type="match status" value="1"/>
</dbReference>
<evidence type="ECO:0000256" key="8">
    <source>
        <dbReference type="ARBA" id="ARBA00023054"/>
    </source>
</evidence>
<dbReference type="Gene3D" id="3.40.50.300">
    <property type="entry name" value="P-loop containing nucleotide triphosphate hydrolases"/>
    <property type="match status" value="3"/>
</dbReference>
<reference evidence="13" key="1">
    <citation type="submission" date="2023-08" db="EMBL/GenBank/DDBJ databases">
        <title>A de novo genome assembly of Solanum verrucosum Schlechtendal, a Mexican diploid species geographically isolated from the other diploid A-genome species in potato relatives.</title>
        <authorList>
            <person name="Hosaka K."/>
        </authorList>
    </citation>
    <scope>NUCLEOTIDE SEQUENCE</scope>
    <source>
        <tissue evidence="13">Young leaves</tissue>
    </source>
</reference>
<evidence type="ECO:0000256" key="7">
    <source>
        <dbReference type="ARBA" id="ARBA00022840"/>
    </source>
</evidence>
<evidence type="ECO:0000256" key="6">
    <source>
        <dbReference type="ARBA" id="ARBA00022821"/>
    </source>
</evidence>
<dbReference type="GO" id="GO:0005524">
    <property type="term" value="F:ATP binding"/>
    <property type="evidence" value="ECO:0007669"/>
    <property type="project" value="UniProtKB-KW"/>
</dbReference>
<keyword evidence="9" id="KW-0472">Membrane</keyword>
<sequence>MSVEDSSEQVGTFPQSPIDMDVVETSGEPSTKPSSTSIYDDDEVVGFEKHAEIMMKKLTQGTKERDVISIYGMPGLGKTTLARKVYYNPSIVSHFDVKAWCAVSQAYNRRTLLAEIFKQATNADSEIKEDDDVADMLRKSLISRRYLIVLDDIWDVEAWEDLETCFPQGNYGSRVMATTRIEKVAKYLQHHSDPYYLSFLTFGETWELLEKKVFRGKSCPPDLLEAGLQVALHCKGLPLVVVLIAGIIAKTERKASSWLEVANDLSSLALGEQSMKVIQSSYDHLEDHLKPCLLYMGLFPEDHKIPVDHLLKLWMAEEFVLNAETENMEEASRNCLGDLLNRSLVMVSGMRIDHVVEYCSLNDVVREFCLRKLTEDKYMQLAVPYNPYQHLHSTESRLCIYIHDDLIKQLDHSDYQLDKIPMLHFKETKSLEFIAHPKLNTWNNQYSIPLDLVVKLRFVRALHLMDVALPNSWATAMQSLTQLRYVAFSVKHFELEWISHLHNLQTLQLRSNEKLHLRADTLWEMTKLRHVNIDCFSLVWEDNDEGSFECSTTMLENIKTFHTYHILLDNKNPRFWWRFSNLEDLSLHVKCVPEFPLFSIPKVHTSLHSLSLVLSFTEFWDSIGRWESYCVFPPNLRHLRLTGCFLTEQMILNIARLENLESLKLELGIPLGRSESYCWDVTDVEFPSLKYLTLLRMQIDEWKASEESFPVLEVLSIKTGFNFREIPPSFQDIPVLRLIELFDCNDHLVDSALQLKKEIEENTGRLGDLYTITGDEFEWDETYVKVADFATQGEWNVDILNDILPSDLVTKQLTQAMEVVGTCGKGALSSGETSNKPSITSIYDDVVVGFEKHAEIIMKKLTRGTKERGVISIFGMAGLAYNRRKLLVEILKQATNDKIKINDIADKLRKSLIGRRYLIVLDDIWDVEAWEDLEKCFPEGEYGSRVMVTTRIEQVAKHLQHHSDPYSLSFLTTLESLRLLKKKVFRGETCPPDLLEAGFQVALHCKGLPLVVVLVAGFIAKMERVASLWLKVAKDLSSIALGEQCMKVIQSSYDHLQDHLKPCLLYMGLFPEDHKIPVDHLLKLWMAEEFVLNAGTENMEEASRVCLSDLHNRSLVMVSAMRINRDVEYCSLHDVVREFCLRKLTEDKYMQLTVPYNPYQHLRSTESRLCIYIHDDLVKQLDHSDYRLDKIPMLDFKETNSLEFIAHPKLNTWNNRCSNPLHLLVKLRFVRALHLMDVELPNSWATAMQSLTQLRYLALYVQHFDFKWISHLHHLQTLYLKSSERIRLRASTLWEMTKLRHVNIDGFSVLDGRAILFSLTNLRHLHLAGFLLTEEMVLNIASIKKLESLKLEVGFPWRRSQSYCWDVRNVEFRALKYLTLLNWQIDEWKASEESFPVLEELSIQATGHNFKEIPSSFTNIPTLRLIELSKCINSLVVSAMTIKRDIKEHTGCDSLQGNPLEQLISVCHNQQRKVKEQLTQSMEVVETCAKGTLSSGEPSNKPGITSIYDDDEVVGFEKEAEIIMMKLIRGTKERDLISIYGMAGLGKTTLARKVYNNPYIVNHFDVKAWCALSQAYNRTTLLIEIFKQATNDEIEIKEDDDVADMLRRVLIGKRYLIVLDDIWDVEAWEDLGLCFPQGKYGSRVMVTTRIEQVAKYLQHHSDPYSLSFLTSEQSWKLLEKKVFQGESCPLNLLEAGLQVAQHCKGLPLVVVLVAGFIAKMKRETSLWLEVANNLSSLALGEQSMKVIQSSYDHLEDHLKPCLLYMGLFPEDHKIPVHDLLKLWMAEEFVLNAETENMEEASRVCLSDLLNRSLVMVSGTRVNRDVVYCSLHDVVREFCLRKLTEDNYIQVAVPYNPYQHLHSTESRLCIYIHDDLVKQLDYSEYQLDKIPMLDFKETNSLEFIAHPKLNTWNNQYSNPLDLVVKFRFIRALYLMDVELPNSWATVLQSLTQLRYLALYVKQFQLKWISHLHHLQTLQLKTRKRIWLRASTLWEMTKLRHVNINRSSVVWDFNDEGSCDETSTTMLENMKTFHTCNICLDNMNPGFLWRFPNLEELGLKMKYVPEFPLFPIPEVYTCLHSLSLELSSLKFWDSVGWKSNFVFPQNLRHLYFAGCFLREGMVSNIARLRKLESLTLETGVPCRISESESLYCWDITNVEFPALKYLTLLRWHIDEWKASEESFPVLEELSIEATGQNFKEIPPCFADIPTLRLIRLGYCSHSLGVSAMNIKRDREENTGCDSLQVLGVINN</sequence>
<dbReference type="InterPro" id="IPR027417">
    <property type="entry name" value="P-loop_NTPase"/>
</dbReference>
<protein>
    <submittedName>
        <fullName evidence="13">Uncharacterized protein</fullName>
    </submittedName>
</protein>
<dbReference type="FunFam" id="1.10.10.10:FF:000322">
    <property type="entry name" value="Probable disease resistance protein At1g63360"/>
    <property type="match status" value="3"/>
</dbReference>
<keyword evidence="14" id="KW-1185">Reference proteome</keyword>
<dbReference type="InterPro" id="IPR044974">
    <property type="entry name" value="Disease_R_plants"/>
</dbReference>
<dbReference type="InterPro" id="IPR058922">
    <property type="entry name" value="WHD_DRP"/>
</dbReference>
<dbReference type="SUPFAM" id="SSF52047">
    <property type="entry name" value="RNI-like"/>
    <property type="match status" value="1"/>
</dbReference>
<dbReference type="Gene3D" id="1.10.10.10">
    <property type="entry name" value="Winged helix-like DNA-binding domain superfamily/Winged helix DNA-binding domain"/>
    <property type="match status" value="3"/>
</dbReference>
<keyword evidence="7" id="KW-0067">ATP-binding</keyword>
<keyword evidence="6" id="KW-0611">Plant defense</keyword>
<dbReference type="GO" id="GO:0043531">
    <property type="term" value="F:ADP binding"/>
    <property type="evidence" value="ECO:0007669"/>
    <property type="project" value="InterPro"/>
</dbReference>
<evidence type="ECO:0000256" key="4">
    <source>
        <dbReference type="ARBA" id="ARBA00022737"/>
    </source>
</evidence>
<keyword evidence="8" id="KW-0175">Coiled coil</keyword>
<feature type="domain" description="NB-ARC" evidence="11">
    <location>
        <begin position="48"/>
        <end position="218"/>
    </location>
</feature>
<dbReference type="Gene3D" id="3.80.10.10">
    <property type="entry name" value="Ribonuclease Inhibitor"/>
    <property type="match status" value="4"/>
</dbReference>
<gene>
    <name evidence="13" type="ORF">MTR67_028260</name>
</gene>
<feature type="domain" description="Disease resistance protein winged helix" evidence="12">
    <location>
        <begin position="1069"/>
        <end position="1139"/>
    </location>
</feature>
<comment type="similarity">
    <text evidence="2">Belongs to the disease resistance NB-LRR family.</text>
</comment>
<feature type="compositionally biased region" description="Polar residues" evidence="10">
    <location>
        <begin position="27"/>
        <end position="38"/>
    </location>
</feature>
<keyword evidence="5" id="KW-0547">Nucleotide-binding</keyword>
<evidence type="ECO:0000313" key="13">
    <source>
        <dbReference type="EMBL" id="WMV34875.1"/>
    </source>
</evidence>
<evidence type="ECO:0000256" key="2">
    <source>
        <dbReference type="ARBA" id="ARBA00008894"/>
    </source>
</evidence>
<dbReference type="EMBL" id="CP133617">
    <property type="protein sequence ID" value="WMV34875.1"/>
    <property type="molecule type" value="Genomic_DNA"/>
</dbReference>
<organism evidence="13 14">
    <name type="scientific">Solanum verrucosum</name>
    <dbReference type="NCBI Taxonomy" id="315347"/>
    <lineage>
        <taxon>Eukaryota</taxon>
        <taxon>Viridiplantae</taxon>
        <taxon>Streptophyta</taxon>
        <taxon>Embryophyta</taxon>
        <taxon>Tracheophyta</taxon>
        <taxon>Spermatophyta</taxon>
        <taxon>Magnoliopsida</taxon>
        <taxon>eudicotyledons</taxon>
        <taxon>Gunneridae</taxon>
        <taxon>Pentapetalae</taxon>
        <taxon>asterids</taxon>
        <taxon>lamiids</taxon>
        <taxon>Solanales</taxon>
        <taxon>Solanaceae</taxon>
        <taxon>Solanoideae</taxon>
        <taxon>Solaneae</taxon>
        <taxon>Solanum</taxon>
    </lineage>
</organism>
<feature type="domain" description="Disease resistance protein winged helix" evidence="12">
    <location>
        <begin position="1767"/>
        <end position="1837"/>
    </location>
</feature>
<evidence type="ECO:0000256" key="3">
    <source>
        <dbReference type="ARBA" id="ARBA00022614"/>
    </source>
</evidence>
<dbReference type="PANTHER" id="PTHR23155:SF1228">
    <property type="entry name" value="NB-ARC DOMAIN CONTAINING PROTEIN, EXPRESSED"/>
    <property type="match status" value="1"/>
</dbReference>
<dbReference type="SUPFAM" id="SSF52058">
    <property type="entry name" value="L domain-like"/>
    <property type="match status" value="2"/>
</dbReference>
<dbReference type="InterPro" id="IPR032675">
    <property type="entry name" value="LRR_dom_sf"/>
</dbReference>
<evidence type="ECO:0000313" key="14">
    <source>
        <dbReference type="Proteomes" id="UP001234989"/>
    </source>
</evidence>
<dbReference type="InterPro" id="IPR042197">
    <property type="entry name" value="Apaf_helical"/>
</dbReference>
<dbReference type="Gene3D" id="1.10.8.430">
    <property type="entry name" value="Helical domain of apoptotic protease-activating factors"/>
    <property type="match status" value="3"/>
</dbReference>
<evidence type="ECO:0000256" key="10">
    <source>
        <dbReference type="SAM" id="MobiDB-lite"/>
    </source>
</evidence>
<proteinExistence type="inferred from homology"/>
<dbReference type="Proteomes" id="UP001234989">
    <property type="component" value="Chromosome 6"/>
</dbReference>
<keyword evidence="3" id="KW-0433">Leucine-rich repeat</keyword>
<dbReference type="PRINTS" id="PR00364">
    <property type="entry name" value="DISEASERSIST"/>
</dbReference>
<evidence type="ECO:0000259" key="11">
    <source>
        <dbReference type="Pfam" id="PF00931"/>
    </source>
</evidence>
<accession>A0AAF0R921</accession>
<dbReference type="InterPro" id="IPR036388">
    <property type="entry name" value="WH-like_DNA-bd_sf"/>
</dbReference>
<feature type="region of interest" description="Disordered" evidence="10">
    <location>
        <begin position="1"/>
        <end position="39"/>
    </location>
</feature>
<evidence type="ECO:0000256" key="5">
    <source>
        <dbReference type="ARBA" id="ARBA00022741"/>
    </source>
</evidence>
<dbReference type="Pfam" id="PF00931">
    <property type="entry name" value="NB-ARC"/>
    <property type="match status" value="3"/>
</dbReference>
<comment type="subcellular location">
    <subcellularLocation>
        <location evidence="1">Membrane</location>
        <topology evidence="1">Peripheral membrane protein</topology>
    </subcellularLocation>
</comment>
<feature type="domain" description="NB-ARC" evidence="11">
    <location>
        <begin position="891"/>
        <end position="988"/>
    </location>
</feature>
<dbReference type="InterPro" id="IPR002182">
    <property type="entry name" value="NB-ARC"/>
</dbReference>
<keyword evidence="4" id="KW-0677">Repeat</keyword>
<evidence type="ECO:0000256" key="9">
    <source>
        <dbReference type="ARBA" id="ARBA00023136"/>
    </source>
</evidence>
<dbReference type="Pfam" id="PF23559">
    <property type="entry name" value="WHD_DRP"/>
    <property type="match status" value="3"/>
</dbReference>
<dbReference type="GO" id="GO:0051607">
    <property type="term" value="P:defense response to virus"/>
    <property type="evidence" value="ECO:0007669"/>
    <property type="project" value="UniProtKB-ARBA"/>
</dbReference>
<feature type="domain" description="Disease resistance protein winged helix" evidence="12">
    <location>
        <begin position="298"/>
        <end position="368"/>
    </location>
</feature>
<evidence type="ECO:0000256" key="1">
    <source>
        <dbReference type="ARBA" id="ARBA00004170"/>
    </source>
</evidence>
<feature type="domain" description="NB-ARC" evidence="11">
    <location>
        <begin position="1517"/>
        <end position="1687"/>
    </location>
</feature>
<dbReference type="FunFam" id="3.40.50.300:FF:001091">
    <property type="entry name" value="Probable disease resistance protein At1g61300"/>
    <property type="match status" value="2"/>
</dbReference>
<dbReference type="GO" id="GO:0098542">
    <property type="term" value="P:defense response to other organism"/>
    <property type="evidence" value="ECO:0007669"/>
    <property type="project" value="TreeGrafter"/>
</dbReference>
<dbReference type="GO" id="GO:0016020">
    <property type="term" value="C:membrane"/>
    <property type="evidence" value="ECO:0007669"/>
    <property type="project" value="UniProtKB-SubCell"/>
</dbReference>
<evidence type="ECO:0000259" key="12">
    <source>
        <dbReference type="Pfam" id="PF23559"/>
    </source>
</evidence>
<name>A0AAF0R921_SOLVR</name>
<dbReference type="SUPFAM" id="SSF52540">
    <property type="entry name" value="P-loop containing nucleoside triphosphate hydrolases"/>
    <property type="match status" value="3"/>
</dbReference>